<proteinExistence type="predicted"/>
<dbReference type="InterPro" id="IPR036864">
    <property type="entry name" value="Zn2-C6_fun-type_DNA-bd_sf"/>
</dbReference>
<organism evidence="7 8">
    <name type="scientific">Sarocladium strictum</name>
    <name type="common">Black bundle disease fungus</name>
    <name type="synonym">Acremonium strictum</name>
    <dbReference type="NCBI Taxonomy" id="5046"/>
    <lineage>
        <taxon>Eukaryota</taxon>
        <taxon>Fungi</taxon>
        <taxon>Dikarya</taxon>
        <taxon>Ascomycota</taxon>
        <taxon>Pezizomycotina</taxon>
        <taxon>Sordariomycetes</taxon>
        <taxon>Hypocreomycetidae</taxon>
        <taxon>Hypocreales</taxon>
        <taxon>Sarocladiaceae</taxon>
        <taxon>Sarocladium</taxon>
    </lineage>
</organism>
<dbReference type="Gene3D" id="4.10.240.10">
    <property type="entry name" value="Zn(2)-C6 fungal-type DNA-binding domain"/>
    <property type="match status" value="1"/>
</dbReference>
<dbReference type="AlphaFoldDB" id="A0AA39GKZ3"/>
<dbReference type="PANTHER" id="PTHR47338">
    <property type="entry name" value="ZN(II)2CYS6 TRANSCRIPTION FACTOR (EUROFUNG)-RELATED"/>
    <property type="match status" value="1"/>
</dbReference>
<keyword evidence="8" id="KW-1185">Reference proteome</keyword>
<dbReference type="Proteomes" id="UP001175261">
    <property type="component" value="Unassembled WGS sequence"/>
</dbReference>
<dbReference type="Pfam" id="PF00172">
    <property type="entry name" value="Zn_clus"/>
    <property type="match status" value="1"/>
</dbReference>
<evidence type="ECO:0000313" key="8">
    <source>
        <dbReference type="Proteomes" id="UP001175261"/>
    </source>
</evidence>
<evidence type="ECO:0000256" key="2">
    <source>
        <dbReference type="ARBA" id="ARBA00022723"/>
    </source>
</evidence>
<reference evidence="7" key="1">
    <citation type="submission" date="2022-10" db="EMBL/GenBank/DDBJ databases">
        <title>Determination and structural analysis of whole genome sequence of Sarocladium strictum F4-1.</title>
        <authorList>
            <person name="Hu L."/>
            <person name="Jiang Y."/>
        </authorList>
    </citation>
    <scope>NUCLEOTIDE SEQUENCE</scope>
    <source>
        <strain evidence="7">F4-1</strain>
    </source>
</reference>
<dbReference type="PROSITE" id="PS00463">
    <property type="entry name" value="ZN2_CY6_FUNGAL_1"/>
    <property type="match status" value="1"/>
</dbReference>
<keyword evidence="3" id="KW-0805">Transcription regulation</keyword>
<sequence>MLLVQAEVRKPRISTATPLCSSTDLVPSTLTCEGSTRQPASRLSADMADTSTFAVTARTSCFACRNSKRRCDKALPACQLCLRKNVECRYPRRRGQRSASPADVGLAHHIGSASHTSSPSVAARWADASLTVARADSAISDSQTPASLSTFATSTAIRFLTPDLFRDLRLQSLPEHASVPSEILEHLGSRQDIRDTTNNFLRLTRSWMPIINGKRHLAAVLNPLLTPLRRHTALLALAMKLYCASASGQLQGERKHALYMLTKWFHSEVEMSDEMNISTMQAAIFIAVFEMGEAIYPAAYLRVGNLVRYGIAMGLDKINHDRLGTSYFGAAALGVPWIDVEEMRRVWWGVLILERLITKDPEFEHYLPVDDEKFYDASATPEDAAPISHAFHHRLGAFARLCQATYLITKVFELARSSDGKNDSHSPGHPPSDPVQLCRTLGALVRANEVEVSIRRLPFCTQSLVSYIGVLLLQQQQWQKQPRNFPETPPAEQGDLIFPETYSAIDTLDRISKMVQHDDMEDCPSPGRGQSTLFLVELVYLTISTMMMIKEGLPSVEFDDKIQSLRWLLKCMVSRWHLAGIYDRILEAKEALLAASEM</sequence>
<feature type="domain" description="Zn(2)-C6 fungal-type" evidence="6">
    <location>
        <begin position="60"/>
        <end position="90"/>
    </location>
</feature>
<dbReference type="GO" id="GO:0003677">
    <property type="term" value="F:DNA binding"/>
    <property type="evidence" value="ECO:0007669"/>
    <property type="project" value="InterPro"/>
</dbReference>
<keyword evidence="4" id="KW-0804">Transcription</keyword>
<evidence type="ECO:0000313" key="7">
    <source>
        <dbReference type="EMBL" id="KAK0387942.1"/>
    </source>
</evidence>
<evidence type="ECO:0000256" key="4">
    <source>
        <dbReference type="ARBA" id="ARBA00023163"/>
    </source>
</evidence>
<accession>A0AA39GKZ3</accession>
<evidence type="ECO:0000256" key="1">
    <source>
        <dbReference type="ARBA" id="ARBA00004123"/>
    </source>
</evidence>
<gene>
    <name evidence="7" type="ORF">NLU13_4187</name>
</gene>
<dbReference type="PANTHER" id="PTHR47338:SF20">
    <property type="entry name" value="ZN(II)2CYS6 TRANSCRIPTION FACTOR (EUROFUNG)"/>
    <property type="match status" value="1"/>
</dbReference>
<dbReference type="SUPFAM" id="SSF57701">
    <property type="entry name" value="Zn2/Cys6 DNA-binding domain"/>
    <property type="match status" value="1"/>
</dbReference>
<dbReference type="GO" id="GO:0005634">
    <property type="term" value="C:nucleus"/>
    <property type="evidence" value="ECO:0007669"/>
    <property type="project" value="UniProtKB-SubCell"/>
</dbReference>
<dbReference type="EMBL" id="JAPDFR010000003">
    <property type="protein sequence ID" value="KAK0387942.1"/>
    <property type="molecule type" value="Genomic_DNA"/>
</dbReference>
<dbReference type="GO" id="GO:0000981">
    <property type="term" value="F:DNA-binding transcription factor activity, RNA polymerase II-specific"/>
    <property type="evidence" value="ECO:0007669"/>
    <property type="project" value="InterPro"/>
</dbReference>
<comment type="subcellular location">
    <subcellularLocation>
        <location evidence="1">Nucleus</location>
    </subcellularLocation>
</comment>
<evidence type="ECO:0000256" key="3">
    <source>
        <dbReference type="ARBA" id="ARBA00023015"/>
    </source>
</evidence>
<evidence type="ECO:0000259" key="6">
    <source>
        <dbReference type="PROSITE" id="PS50048"/>
    </source>
</evidence>
<dbReference type="InterPro" id="IPR050815">
    <property type="entry name" value="TF_fung"/>
</dbReference>
<dbReference type="GO" id="GO:0006351">
    <property type="term" value="P:DNA-templated transcription"/>
    <property type="evidence" value="ECO:0007669"/>
    <property type="project" value="InterPro"/>
</dbReference>
<dbReference type="PROSITE" id="PS50048">
    <property type="entry name" value="ZN2_CY6_FUNGAL_2"/>
    <property type="match status" value="1"/>
</dbReference>
<dbReference type="CDD" id="cd12148">
    <property type="entry name" value="fungal_TF_MHR"/>
    <property type="match status" value="1"/>
</dbReference>
<protein>
    <recommendedName>
        <fullName evidence="6">Zn(2)-C6 fungal-type domain-containing protein</fullName>
    </recommendedName>
</protein>
<dbReference type="GO" id="GO:0008270">
    <property type="term" value="F:zinc ion binding"/>
    <property type="evidence" value="ECO:0007669"/>
    <property type="project" value="InterPro"/>
</dbReference>
<dbReference type="CDD" id="cd00067">
    <property type="entry name" value="GAL4"/>
    <property type="match status" value="1"/>
</dbReference>
<dbReference type="InterPro" id="IPR001138">
    <property type="entry name" value="Zn2Cys6_DnaBD"/>
</dbReference>
<keyword evidence="2" id="KW-0479">Metal-binding</keyword>
<comment type="caution">
    <text evidence="7">The sequence shown here is derived from an EMBL/GenBank/DDBJ whole genome shotgun (WGS) entry which is preliminary data.</text>
</comment>
<dbReference type="Pfam" id="PF04082">
    <property type="entry name" value="Fungal_trans"/>
    <property type="match status" value="1"/>
</dbReference>
<keyword evidence="5" id="KW-0539">Nucleus</keyword>
<name>A0AA39GKZ3_SARSR</name>
<dbReference type="InterPro" id="IPR007219">
    <property type="entry name" value="XnlR_reg_dom"/>
</dbReference>
<evidence type="ECO:0000256" key="5">
    <source>
        <dbReference type="ARBA" id="ARBA00023242"/>
    </source>
</evidence>
<dbReference type="SMART" id="SM00066">
    <property type="entry name" value="GAL4"/>
    <property type="match status" value="1"/>
</dbReference>